<feature type="compositionally biased region" description="Basic and acidic residues" evidence="9">
    <location>
        <begin position="1596"/>
        <end position="1610"/>
    </location>
</feature>
<keyword evidence="10" id="KW-0472">Membrane</keyword>
<feature type="chain" id="PRO_5026122953" description="Protein TIC 214" evidence="11">
    <location>
        <begin position="20"/>
        <end position="1888"/>
    </location>
</feature>
<feature type="transmembrane region" description="Helical" evidence="10">
    <location>
        <begin position="161"/>
        <end position="181"/>
    </location>
</feature>
<keyword evidence="12" id="KW-0934">Plastid</keyword>
<accession>A0A6G7IVM6</accession>
<dbReference type="InterPro" id="IPR008896">
    <property type="entry name" value="TIC214"/>
</dbReference>
<keyword evidence="5 10" id="KW-0812">Transmembrane</keyword>
<evidence type="ECO:0000256" key="2">
    <source>
        <dbReference type="ARBA" id="ARBA00009956"/>
    </source>
</evidence>
<keyword evidence="6" id="KW-0653">Protein transport</keyword>
<dbReference type="GeneID" id="54108330"/>
<evidence type="ECO:0000256" key="1">
    <source>
        <dbReference type="ARBA" id="ARBA00004446"/>
    </source>
</evidence>
<feature type="transmembrane region" description="Helical" evidence="10">
    <location>
        <begin position="254"/>
        <end position="272"/>
    </location>
</feature>
<evidence type="ECO:0000256" key="6">
    <source>
        <dbReference type="ARBA" id="ARBA00022927"/>
    </source>
</evidence>
<feature type="transmembrane region" description="Helical" evidence="10">
    <location>
        <begin position="122"/>
        <end position="141"/>
    </location>
</feature>
<evidence type="ECO:0000256" key="7">
    <source>
        <dbReference type="ARBA" id="ARBA00022989"/>
    </source>
</evidence>
<gene>
    <name evidence="12" type="primary">ycf1</name>
</gene>
<dbReference type="EMBL" id="MN115836">
    <property type="protein sequence ID" value="QII42126.1"/>
    <property type="molecule type" value="Genomic_DNA"/>
</dbReference>
<name>A0A6G7IVM6_9LAMI</name>
<evidence type="ECO:0000256" key="4">
    <source>
        <dbReference type="ARBA" id="ARBA00016640"/>
    </source>
</evidence>
<organism evidence="12">
    <name type="scientific">Anisomeles indica</name>
    <dbReference type="NCBI Taxonomy" id="516069"/>
    <lineage>
        <taxon>Eukaryota</taxon>
        <taxon>Viridiplantae</taxon>
        <taxon>Streptophyta</taxon>
        <taxon>Embryophyta</taxon>
        <taxon>Tracheophyta</taxon>
        <taxon>Spermatophyta</taxon>
        <taxon>Magnoliopsida</taxon>
        <taxon>eudicotyledons</taxon>
        <taxon>Gunneridae</taxon>
        <taxon>Pentapetalae</taxon>
        <taxon>asterids</taxon>
        <taxon>lamiids</taxon>
        <taxon>Lamiales</taxon>
        <taxon>Lamiaceae</taxon>
        <taxon>Lamioideae</taxon>
        <taxon>Pogostemoneae</taxon>
        <taxon>Anisomeles</taxon>
    </lineage>
</organism>
<keyword evidence="11" id="KW-0732">Signal</keyword>
<comment type="subunit">
    <text evidence="3">Part of the Tic complex.</text>
</comment>
<evidence type="ECO:0000256" key="5">
    <source>
        <dbReference type="ARBA" id="ARBA00022692"/>
    </source>
</evidence>
<dbReference type="RefSeq" id="YP_009746701.1">
    <property type="nucleotide sequence ID" value="NC_046781.1"/>
</dbReference>
<sequence length="1888" mass="225612">MSFLVYLFLFLFYIWKVQKSSYNNPEVAIEKKRGRFVMIFQSFLLGNLVSLCMKIINSVVVVGLYYGFLTTFSIGPSYLFLLRAQVMEEGTEKKVSATTGFITGQLMMFISIYYAPLHLALGRPHTITVLALPYLLFHFFWNNHKHFFDYGSTTRNSMRNFSIQCLFLNNLIFQLFNHFFLPSSMLARLVNIYMFRCNNKMLFVTSSFVGWLIGHILFMKWLGLVLVWIRQNHSIRSNVLIRSNKYLVSELRNSMARIFSILLFITCVYYLGRIPSPLFTKKLKETSKTGAGERVESEEERDVEIETASEMKGTKQEQEGSTEEDPSPSFFSEERADPNKIDETEEIRVNGKENEFHFRFTETGYQNRPLSEESYLMNINENQDNSRFKIFDQKTENIFFDKPLVNILFDSNRWNRPFRYIKNNRFEKAVRNETSQYFFDICQSDGKERISFTYPPSLSIFLEMIKRRISPPTLEKFSFNELYNPWVYTNKQKGKSFNNEFLNRIKALDKKDLYLNILETRTRLCNEDSTKEYLSKRYDPFLNGSYRKRIYKNPAPSETLIENIIDQFGINRIHGILFPDADYQEFEQKINRFDKKPLSTEIVDFLTFISKFVRKSGSTNLNPRDLSLFSEGKINSEKGTKYFNYLLNLNKIVTDANGQKISRKSIRIKEINKKIPRWSYKLITDLEQQSREYQEDVPIDYQIRSRRSKRVVIFTANKENTDPNTTDTNRSDKINEVALIRYSQQSDFRRGIIKGSMRAQRRKVVILELFQANVHSPFFLERLQKSPPFSFYISGLIKRILKNGLNKGEAFKIVEYRKEQTKREEKKEKNKRKEKEGIKIAEAWDILPIAQVIRGCMLVIQSILRKYILLPSFIIAKNIARIFLFQLPEWSEDLQEWNKEIHIKCTYNGIPLSEREFPKKWLTDGIQIKILFPFCLKPWHKSKLRSSQKDLMKKKKEKDDFSFLTVWGMETELPFCSPRKRSSFFKPILKEFKKKIAKSKKKYFRVLTVFKGKTKLLRKVSKETKKWVIKSILFIKRIIKELSKVNPILLFRLREVGVYESNQIKEEKDSIINNQISHKSFSQIQIASRSWTNSSLTEKKMKDLADRTSIIRNQIERITKEKKKVTPRINNLSPTSYNAKKLEKHQMLKRRNARLICKLSPFFKFFIEKIHTNFFLSIINIPRINTELFLKLTTKIIDKSIYNNERKQERINKKKKTPISFISTLKKPLDNISNIQKNSTIFYDLSYVPQAYVFYKLSKIQVSNSLRSVVQYQGIPFFLKPKIKDSFETQGMLDSKLADNKLPSYEMNPWKTWLRGHYQYHLSQTRWSKLIPEKWRNRFHRRRIAKKENLSKRRSYEKTPLMNSKKQKQFEVYLLSNQKENFRKYYRYDLLSYKFINYEKKTEYFFYRSPFQGNKNQEISYNNNTSKNTFKKNLFDMLRNIPMKNDLGKVHIEKPADRKYFDWKIFKFDLRQKVDIEAWILIDTNRNQNTQIHTQNSQIISKKDFYLMIPEINLPNSHKRFCDWMGMNEKMLKHPISNLELWFFPEFVFLYKTYKMKPWFIPSKLLLLNLNRSENKKIHEKEKGIYLIASNKKHRNQEEKEPTSRGDRRSVLSQQKDIEQNYARSDMKKGKKKKQYKSNTKAELEFFLKRYLIFQFRWDETLNQRMINNIKVYCLLLRLIDPRKITRSSIQNREMSLDIMLIQKNLTLSELMKKGVLILEPIRLSEKKDGQFIMYQTIGISSVYKNKHQKYQEQIYVSNNNFDETISPHQRITGNRDKNLFDFLVPETILSFRHCRKLRILICLNSKNRNYIEKNPVFWNVKNNSQVSHDNNHLEGEKNQLIKLKLFLWPNYRLEDLACMNRYWFDTNNGSRFSMLRIQMYPRLKICR</sequence>
<dbReference type="PANTHER" id="PTHR33163">
    <property type="entry name" value="PROTEIN TIC 214-RELATED"/>
    <property type="match status" value="1"/>
</dbReference>
<feature type="compositionally biased region" description="Basic and acidic residues" evidence="9">
    <location>
        <begin position="332"/>
        <end position="347"/>
    </location>
</feature>
<feature type="region of interest" description="Disordered" evidence="9">
    <location>
        <begin position="289"/>
        <end position="347"/>
    </location>
</feature>
<keyword evidence="6" id="KW-0813">Transport</keyword>
<reference evidence="12" key="1">
    <citation type="journal article" date="2019" name="Mitochondrial DNA Part B Resour">
        <title>Complete plastid genome sequence of a medical herb, Anisomeles indica (L.) Kuntze (Lamiaceae).</title>
        <authorList>
            <person name="Yao G."/>
            <person name="Huang J."/>
            <person name="Li Y."/>
        </authorList>
    </citation>
    <scope>NUCLEOTIDE SEQUENCE</scope>
</reference>
<dbReference type="GO" id="GO:0042170">
    <property type="term" value="C:plastid membrane"/>
    <property type="evidence" value="ECO:0007669"/>
    <property type="project" value="UniProtKB-SubCell"/>
</dbReference>
<evidence type="ECO:0000313" key="12">
    <source>
        <dbReference type="EMBL" id="QII42126.1"/>
    </source>
</evidence>
<dbReference type="GO" id="GO:0015031">
    <property type="term" value="P:protein transport"/>
    <property type="evidence" value="ECO:0007669"/>
    <property type="project" value="UniProtKB-KW"/>
</dbReference>
<evidence type="ECO:0000256" key="8">
    <source>
        <dbReference type="ARBA" id="ARBA00029978"/>
    </source>
</evidence>
<evidence type="ECO:0000256" key="10">
    <source>
        <dbReference type="SAM" id="Phobius"/>
    </source>
</evidence>
<protein>
    <recommendedName>
        <fullName evidence="4">Protein TIC 214</fullName>
    </recommendedName>
    <alternativeName>
        <fullName evidence="8">Translocon at the inner envelope membrane of chloroplasts 214</fullName>
    </alternativeName>
</protein>
<feature type="compositionally biased region" description="Acidic residues" evidence="9">
    <location>
        <begin position="296"/>
        <end position="307"/>
    </location>
</feature>
<feature type="region of interest" description="Disordered" evidence="9">
    <location>
        <begin position="1591"/>
        <end position="1611"/>
    </location>
</feature>
<geneLocation type="plastid" evidence="12"/>
<feature type="transmembrane region" description="Helical" evidence="10">
    <location>
        <begin position="63"/>
        <end position="83"/>
    </location>
</feature>
<proteinExistence type="inferred from homology"/>
<feature type="transmembrane region" description="Helical" evidence="10">
    <location>
        <begin position="202"/>
        <end position="229"/>
    </location>
</feature>
<keyword evidence="7 10" id="KW-1133">Transmembrane helix</keyword>
<dbReference type="Pfam" id="PF05758">
    <property type="entry name" value="Ycf1"/>
    <property type="match status" value="1"/>
</dbReference>
<feature type="signal peptide" evidence="11">
    <location>
        <begin position="1"/>
        <end position="19"/>
    </location>
</feature>
<evidence type="ECO:0000256" key="3">
    <source>
        <dbReference type="ARBA" id="ARBA00011510"/>
    </source>
</evidence>
<comment type="subcellular location">
    <subcellularLocation>
        <location evidence="1">Plastid membrane</location>
        <topology evidence="1">Multi-pass membrane protein</topology>
    </subcellularLocation>
</comment>
<dbReference type="PANTHER" id="PTHR33163:SF40">
    <property type="entry name" value="PROTEIN TIC 214"/>
    <property type="match status" value="1"/>
</dbReference>
<evidence type="ECO:0000256" key="9">
    <source>
        <dbReference type="SAM" id="MobiDB-lite"/>
    </source>
</evidence>
<feature type="transmembrane region" description="Helical" evidence="10">
    <location>
        <begin position="95"/>
        <end position="115"/>
    </location>
</feature>
<comment type="similarity">
    <text evidence="2">Belongs to the TIC214 family.</text>
</comment>
<evidence type="ECO:0000256" key="11">
    <source>
        <dbReference type="SAM" id="SignalP"/>
    </source>
</evidence>